<name>A0A0K6GSD5_9NEIS</name>
<dbReference type="InterPro" id="IPR036950">
    <property type="entry name" value="PBP_transglycosylase"/>
</dbReference>
<evidence type="ECO:0000256" key="3">
    <source>
        <dbReference type="ARBA" id="ARBA00022519"/>
    </source>
</evidence>
<evidence type="ECO:0000259" key="13">
    <source>
        <dbReference type="Pfam" id="PF00912"/>
    </source>
</evidence>
<proteinExistence type="inferred from homology"/>
<comment type="catalytic activity">
    <reaction evidence="12">
        <text>[GlcNAc-(1-&gt;4)-Mur2Ac(oyl-L-Ala-gamma-D-Glu-L-Lys-D-Ala-D-Ala)](n)-di-trans,octa-cis-undecaprenyl diphosphate + beta-D-GlcNAc-(1-&gt;4)-Mur2Ac(oyl-L-Ala-gamma-D-Glu-L-Lys-D-Ala-D-Ala)-di-trans,octa-cis-undecaprenyl diphosphate = [GlcNAc-(1-&gt;4)-Mur2Ac(oyl-L-Ala-gamma-D-Glu-L-Lys-D-Ala-D-Ala)](n+1)-di-trans,octa-cis-undecaprenyl diphosphate + di-trans,octa-cis-undecaprenyl diphosphate + H(+)</text>
        <dbReference type="Rhea" id="RHEA:23708"/>
        <dbReference type="Rhea" id="RHEA-COMP:9602"/>
        <dbReference type="Rhea" id="RHEA-COMP:9603"/>
        <dbReference type="ChEBI" id="CHEBI:15378"/>
        <dbReference type="ChEBI" id="CHEBI:58405"/>
        <dbReference type="ChEBI" id="CHEBI:60033"/>
        <dbReference type="ChEBI" id="CHEBI:78435"/>
        <dbReference type="EC" id="2.4.99.28"/>
    </reaction>
</comment>
<accession>A0A0K6GSD5</accession>
<keyword evidence="8 12" id="KW-0573">Peptidoglycan synthesis</keyword>
<dbReference type="Pfam" id="PF00912">
    <property type="entry name" value="Transgly"/>
    <property type="match status" value="1"/>
</dbReference>
<gene>
    <name evidence="12" type="primary">mtgA</name>
    <name evidence="14" type="ORF">Ga0061063_0389</name>
</gene>
<dbReference type="AlphaFoldDB" id="A0A0K6GSD5"/>
<evidence type="ECO:0000313" key="14">
    <source>
        <dbReference type="EMBL" id="CUA81547.1"/>
    </source>
</evidence>
<evidence type="ECO:0000256" key="5">
    <source>
        <dbReference type="ARBA" id="ARBA00022679"/>
    </source>
</evidence>
<organism evidence="14 15">
    <name type="scientific">Gulbenkiania indica</name>
    <dbReference type="NCBI Taxonomy" id="375574"/>
    <lineage>
        <taxon>Bacteria</taxon>
        <taxon>Pseudomonadati</taxon>
        <taxon>Pseudomonadota</taxon>
        <taxon>Betaproteobacteria</taxon>
        <taxon>Neisseriales</taxon>
        <taxon>Chromobacteriaceae</taxon>
        <taxon>Gulbenkiania</taxon>
    </lineage>
</organism>
<evidence type="ECO:0000256" key="11">
    <source>
        <dbReference type="ARBA" id="ARBA00023316"/>
    </source>
</evidence>
<dbReference type="GO" id="GO:0009252">
    <property type="term" value="P:peptidoglycan biosynthetic process"/>
    <property type="evidence" value="ECO:0007669"/>
    <property type="project" value="UniProtKB-UniRule"/>
</dbReference>
<dbReference type="PANTHER" id="PTHR30400:SF0">
    <property type="entry name" value="BIOSYNTHETIC PEPTIDOGLYCAN TRANSGLYCOSYLASE"/>
    <property type="match status" value="1"/>
</dbReference>
<keyword evidence="5 12" id="KW-0808">Transferase</keyword>
<evidence type="ECO:0000313" key="15">
    <source>
        <dbReference type="Proteomes" id="UP000243535"/>
    </source>
</evidence>
<dbReference type="GO" id="GO:0008360">
    <property type="term" value="P:regulation of cell shape"/>
    <property type="evidence" value="ECO:0007669"/>
    <property type="project" value="UniProtKB-KW"/>
</dbReference>
<keyword evidence="2 12" id="KW-1003">Cell membrane</keyword>
<keyword evidence="11 12" id="KW-0961">Cell wall biogenesis/degradation</keyword>
<keyword evidence="3 12" id="KW-0997">Cell inner membrane</keyword>
<sequence length="245" mass="27927">MIRADVCRAALSGGKECPMRVFLKVLAALLVLFILYQLWIFGHIVYWRTNNPSASAFMTEQLARLQETDPNAELRHKWVSYERISPNLKRALIAAEDAKFVDHEGFDWDGMEAAFEKNMKQGRIVAGGSTISQQLAKNLFLSSRKTPWRKLEEAIITVMLEAVMDKRRIFEIYLNVIEWGNGVFGAEAAARHYYGISASRLSAPQAAKLAAMVPNPRYYDEHRNARGLARKTRIILRRLPYADLP</sequence>
<dbReference type="STRING" id="375574.GCA_001418035_00188"/>
<comment type="function">
    <text evidence="12">Peptidoglycan polymerase that catalyzes glycan chain elongation from lipid-linked precursors.</text>
</comment>
<reference evidence="15" key="1">
    <citation type="submission" date="2015-08" db="EMBL/GenBank/DDBJ databases">
        <authorList>
            <person name="Varghese N."/>
        </authorList>
    </citation>
    <scope>NUCLEOTIDE SEQUENCE [LARGE SCALE GENOMIC DNA]</scope>
    <source>
        <strain evidence="15">DSM 17901</strain>
    </source>
</reference>
<keyword evidence="10 12" id="KW-0472">Membrane</keyword>
<keyword evidence="9 12" id="KW-1133">Transmembrane helix</keyword>
<dbReference type="UniPathway" id="UPA00219"/>
<dbReference type="Gene3D" id="1.10.3810.10">
    <property type="entry name" value="Biosynthetic peptidoglycan transglycosylase-like"/>
    <property type="match status" value="1"/>
</dbReference>
<dbReference type="InterPro" id="IPR001264">
    <property type="entry name" value="Glyco_trans_51"/>
</dbReference>
<dbReference type="GO" id="GO:0016763">
    <property type="term" value="F:pentosyltransferase activity"/>
    <property type="evidence" value="ECO:0007669"/>
    <property type="project" value="InterPro"/>
</dbReference>
<comment type="similarity">
    <text evidence="12">Belongs to the glycosyltransferase 51 family.</text>
</comment>
<keyword evidence="7 12" id="KW-0133">Cell shape</keyword>
<dbReference type="InterPro" id="IPR023346">
    <property type="entry name" value="Lysozyme-like_dom_sf"/>
</dbReference>
<evidence type="ECO:0000256" key="12">
    <source>
        <dbReference type="HAMAP-Rule" id="MF_00766"/>
    </source>
</evidence>
<dbReference type="SUPFAM" id="SSF53955">
    <property type="entry name" value="Lysozyme-like"/>
    <property type="match status" value="1"/>
</dbReference>
<dbReference type="HAMAP" id="MF_00766">
    <property type="entry name" value="PGT_MtgA"/>
    <property type="match status" value="1"/>
</dbReference>
<comment type="pathway">
    <text evidence="12">Cell wall biogenesis; peptidoglycan biosynthesis.</text>
</comment>
<evidence type="ECO:0000256" key="6">
    <source>
        <dbReference type="ARBA" id="ARBA00022692"/>
    </source>
</evidence>
<evidence type="ECO:0000256" key="9">
    <source>
        <dbReference type="ARBA" id="ARBA00022989"/>
    </source>
</evidence>
<evidence type="ECO:0000256" key="8">
    <source>
        <dbReference type="ARBA" id="ARBA00022984"/>
    </source>
</evidence>
<dbReference type="InterPro" id="IPR011812">
    <property type="entry name" value="Pep_trsgly"/>
</dbReference>
<dbReference type="GO" id="GO:0009274">
    <property type="term" value="C:peptidoglycan-based cell wall"/>
    <property type="evidence" value="ECO:0007669"/>
    <property type="project" value="InterPro"/>
</dbReference>
<dbReference type="EMBL" id="CYHA01000001">
    <property type="protein sequence ID" value="CUA81547.1"/>
    <property type="molecule type" value="Genomic_DNA"/>
</dbReference>
<comment type="subcellular location">
    <subcellularLocation>
        <location evidence="1 12">Cell inner membrane</location>
        <topology evidence="1 12">Single-pass membrane protein</topology>
    </subcellularLocation>
</comment>
<evidence type="ECO:0000256" key="4">
    <source>
        <dbReference type="ARBA" id="ARBA00022676"/>
    </source>
</evidence>
<dbReference type="GO" id="GO:0008955">
    <property type="term" value="F:peptidoglycan glycosyltransferase activity"/>
    <property type="evidence" value="ECO:0007669"/>
    <property type="project" value="UniProtKB-UniRule"/>
</dbReference>
<dbReference type="EC" id="2.4.99.28" evidence="12"/>
<evidence type="ECO:0000256" key="10">
    <source>
        <dbReference type="ARBA" id="ARBA00023136"/>
    </source>
</evidence>
<dbReference type="GO" id="GO:0005886">
    <property type="term" value="C:plasma membrane"/>
    <property type="evidence" value="ECO:0007669"/>
    <property type="project" value="UniProtKB-SubCell"/>
</dbReference>
<keyword evidence="6 12" id="KW-0812">Transmembrane</keyword>
<evidence type="ECO:0000256" key="1">
    <source>
        <dbReference type="ARBA" id="ARBA00004377"/>
    </source>
</evidence>
<evidence type="ECO:0000256" key="7">
    <source>
        <dbReference type="ARBA" id="ARBA00022960"/>
    </source>
</evidence>
<dbReference type="PANTHER" id="PTHR30400">
    <property type="entry name" value="MONOFUNCTIONAL BIOSYNTHETIC PEPTIDOGLYCAN TRANSGLYCOSYLASE"/>
    <property type="match status" value="1"/>
</dbReference>
<feature type="domain" description="Glycosyl transferase family 51" evidence="13">
    <location>
        <begin position="72"/>
        <end position="239"/>
    </location>
</feature>
<keyword evidence="4 12" id="KW-0328">Glycosyltransferase</keyword>
<protein>
    <recommendedName>
        <fullName evidence="12">Biosynthetic peptidoglycan transglycosylase</fullName>
        <ecNumber evidence="12">2.4.99.28</ecNumber>
    </recommendedName>
    <alternativeName>
        <fullName evidence="12">Glycan polymerase</fullName>
    </alternativeName>
    <alternativeName>
        <fullName evidence="12">Peptidoglycan glycosyltransferase MtgA</fullName>
        <shortName evidence="12">PGT</shortName>
    </alternativeName>
</protein>
<keyword evidence="15" id="KW-1185">Reference proteome</keyword>
<dbReference type="GO" id="GO:0071555">
    <property type="term" value="P:cell wall organization"/>
    <property type="evidence" value="ECO:0007669"/>
    <property type="project" value="UniProtKB-KW"/>
</dbReference>
<dbReference type="Proteomes" id="UP000243535">
    <property type="component" value="Unassembled WGS sequence"/>
</dbReference>
<evidence type="ECO:0000256" key="2">
    <source>
        <dbReference type="ARBA" id="ARBA00022475"/>
    </source>
</evidence>
<feature type="transmembrane region" description="Helical" evidence="12">
    <location>
        <begin position="21"/>
        <end position="47"/>
    </location>
</feature>
<dbReference type="NCBIfam" id="TIGR02070">
    <property type="entry name" value="mono_pep_trsgly"/>
    <property type="match status" value="1"/>
</dbReference>